<dbReference type="Pfam" id="PF18962">
    <property type="entry name" value="Por_Secre_tail"/>
    <property type="match status" value="1"/>
</dbReference>
<dbReference type="SUPFAM" id="SSF51445">
    <property type="entry name" value="(Trans)glycosidases"/>
    <property type="match status" value="1"/>
</dbReference>
<protein>
    <submittedName>
        <fullName evidence="8">T9SS type A sorting domain-containing protein</fullName>
    </submittedName>
</protein>
<dbReference type="Proteomes" id="UP000315540">
    <property type="component" value="Unassembled WGS sequence"/>
</dbReference>
<name>A0A504JH00_9FLAO</name>
<feature type="region of interest" description="Disordered" evidence="5">
    <location>
        <begin position="339"/>
        <end position="359"/>
    </location>
</feature>
<dbReference type="Gene3D" id="3.20.20.80">
    <property type="entry name" value="Glycosidases"/>
    <property type="match status" value="1"/>
</dbReference>
<evidence type="ECO:0000256" key="1">
    <source>
        <dbReference type="ARBA" id="ARBA00022729"/>
    </source>
</evidence>
<comment type="similarity">
    <text evidence="4">Belongs to the glycosyl hydrolase 5 (cellulase A) family.</text>
</comment>
<evidence type="ECO:0000259" key="7">
    <source>
        <dbReference type="Pfam" id="PF18962"/>
    </source>
</evidence>
<feature type="domain" description="Secretion system C-terminal sorting" evidence="7">
    <location>
        <begin position="499"/>
        <end position="566"/>
    </location>
</feature>
<dbReference type="RefSeq" id="WP_140593426.1">
    <property type="nucleotide sequence ID" value="NZ_VFWZ01000003.1"/>
</dbReference>
<evidence type="ECO:0000256" key="2">
    <source>
        <dbReference type="ARBA" id="ARBA00022801"/>
    </source>
</evidence>
<gene>
    <name evidence="8" type="ORF">FHK87_12615</name>
</gene>
<dbReference type="GO" id="GO:0000272">
    <property type="term" value="P:polysaccharide catabolic process"/>
    <property type="evidence" value="ECO:0007669"/>
    <property type="project" value="InterPro"/>
</dbReference>
<proteinExistence type="inferred from homology"/>
<dbReference type="GO" id="GO:0004553">
    <property type="term" value="F:hydrolase activity, hydrolyzing O-glycosyl compounds"/>
    <property type="evidence" value="ECO:0007669"/>
    <property type="project" value="InterPro"/>
</dbReference>
<dbReference type="OrthoDB" id="154460at2"/>
<dbReference type="InterPro" id="IPR001547">
    <property type="entry name" value="Glyco_hydro_5"/>
</dbReference>
<evidence type="ECO:0000313" key="8">
    <source>
        <dbReference type="EMBL" id="TPN86109.1"/>
    </source>
</evidence>
<evidence type="ECO:0000256" key="3">
    <source>
        <dbReference type="ARBA" id="ARBA00023295"/>
    </source>
</evidence>
<dbReference type="PROSITE" id="PS00659">
    <property type="entry name" value="GLYCOSYL_HYDROL_F5"/>
    <property type="match status" value="1"/>
</dbReference>
<dbReference type="Pfam" id="PF00150">
    <property type="entry name" value="Cellulase"/>
    <property type="match status" value="1"/>
</dbReference>
<sequence>MQSQLNGLLSKTIHNQTIIFSLFLALFIFCSQANSQTIVQKHGRLKVSGNKIVDKNNKPISLAGNSLFWSNAGDTSDFYNSQTVTHLSNDWNSSIIRVAMGVKEVWDGGNGYIDNPDFQKNKIQKVIDAAIANGIYVIIDWHTHEAEKYTQQAADFFKEMAKLYGNNPNVIYEVYNEPIGQSWPTIKQYAETVIAAIRSEDPDNLIIVGSSTWSQDVDIASNNPINDANTAYTLHFYAGTHSEGLRNKARTALSNGVAVFVTEWGAVNADGDGAADKAETQRWLDFMKSEGISHVNWSVSDKDEGASIVAPNTGISGLTSNSLTETGNFVRGIIKNWNGTSTGGGDSNPPTDNDCNFGAPTASALPSISNSSYSNIHVIGNNGPNLSNVTNFTINWSLQNNGLWQFSMNTNNGSPNWWIDLNSKASQNFNSSQPGVTLSGTGFNNLDGDYWAAKDGDNFVLVSKDKGFSIYFSNSNTPPNCSSKTRNIAQESSVKIKFYPNPASNTLSISGIDEKVDIIISDIKGNLIINTSGNLGTNDIDISNLNKGSYFVEIKGAKTNKVSQFIKSK</sequence>
<dbReference type="InterPro" id="IPR017853">
    <property type="entry name" value="GH"/>
</dbReference>
<evidence type="ECO:0000313" key="9">
    <source>
        <dbReference type="Proteomes" id="UP000315540"/>
    </source>
</evidence>
<keyword evidence="9" id="KW-1185">Reference proteome</keyword>
<feature type="domain" description="Glycoside hydrolase family 5" evidence="6">
    <location>
        <begin position="53"/>
        <end position="302"/>
    </location>
</feature>
<dbReference type="AlphaFoldDB" id="A0A504JH00"/>
<keyword evidence="3 4" id="KW-0326">Glycosidase</keyword>
<keyword evidence="1" id="KW-0732">Signal</keyword>
<dbReference type="InterPro" id="IPR018087">
    <property type="entry name" value="Glyco_hydro_5_CS"/>
</dbReference>
<dbReference type="NCBIfam" id="TIGR04183">
    <property type="entry name" value="Por_Secre_tail"/>
    <property type="match status" value="1"/>
</dbReference>
<evidence type="ECO:0000256" key="5">
    <source>
        <dbReference type="SAM" id="MobiDB-lite"/>
    </source>
</evidence>
<organism evidence="8 9">
    <name type="scientific">Aquimarina algicola</name>
    <dbReference type="NCBI Taxonomy" id="2589995"/>
    <lineage>
        <taxon>Bacteria</taxon>
        <taxon>Pseudomonadati</taxon>
        <taxon>Bacteroidota</taxon>
        <taxon>Flavobacteriia</taxon>
        <taxon>Flavobacteriales</taxon>
        <taxon>Flavobacteriaceae</taxon>
        <taxon>Aquimarina</taxon>
    </lineage>
</organism>
<evidence type="ECO:0000259" key="6">
    <source>
        <dbReference type="Pfam" id="PF00150"/>
    </source>
</evidence>
<evidence type="ECO:0000256" key="4">
    <source>
        <dbReference type="RuleBase" id="RU361153"/>
    </source>
</evidence>
<dbReference type="PANTHER" id="PTHR34142">
    <property type="entry name" value="ENDO-BETA-1,4-GLUCANASE A"/>
    <property type="match status" value="1"/>
</dbReference>
<dbReference type="InterPro" id="IPR026444">
    <property type="entry name" value="Secre_tail"/>
</dbReference>
<dbReference type="EMBL" id="VFWZ01000003">
    <property type="protein sequence ID" value="TPN86109.1"/>
    <property type="molecule type" value="Genomic_DNA"/>
</dbReference>
<accession>A0A504JH00</accession>
<keyword evidence="2 4" id="KW-0378">Hydrolase</keyword>
<dbReference type="PANTHER" id="PTHR34142:SF1">
    <property type="entry name" value="GLYCOSIDE HYDROLASE FAMILY 5 DOMAIN-CONTAINING PROTEIN"/>
    <property type="match status" value="1"/>
</dbReference>
<reference evidence="8 9" key="1">
    <citation type="submission" date="2019-06" db="EMBL/GenBank/DDBJ databases">
        <authorList>
            <person name="Meng X."/>
        </authorList>
    </citation>
    <scope>NUCLEOTIDE SEQUENCE [LARGE SCALE GENOMIC DNA]</scope>
    <source>
        <strain evidence="8 9">M625</strain>
    </source>
</reference>
<comment type="caution">
    <text evidence="8">The sequence shown here is derived from an EMBL/GenBank/DDBJ whole genome shotgun (WGS) entry which is preliminary data.</text>
</comment>